<evidence type="ECO:0000256" key="7">
    <source>
        <dbReference type="ARBA" id="ARBA00022840"/>
    </source>
</evidence>
<evidence type="ECO:0000256" key="3">
    <source>
        <dbReference type="ARBA" id="ARBA00022553"/>
    </source>
</evidence>
<feature type="domain" description="HTH araC/xylS-type" evidence="15">
    <location>
        <begin position="761"/>
        <end position="860"/>
    </location>
</feature>
<dbReference type="CDD" id="cd17574">
    <property type="entry name" value="REC_OmpR"/>
    <property type="match status" value="1"/>
</dbReference>
<dbReference type="InterPro" id="IPR019734">
    <property type="entry name" value="TPR_rpt"/>
</dbReference>
<dbReference type="InterPro" id="IPR005467">
    <property type="entry name" value="His_kinase_dom"/>
</dbReference>
<comment type="catalytic activity">
    <reaction evidence="1">
        <text>ATP + protein L-histidine = ADP + protein N-phospho-L-histidine.</text>
        <dbReference type="EC" id="2.7.13.3"/>
    </reaction>
</comment>
<dbReference type="PROSITE" id="PS50110">
    <property type="entry name" value="RESPONSE_REGULATORY"/>
    <property type="match status" value="1"/>
</dbReference>
<evidence type="ECO:0000256" key="14">
    <source>
        <dbReference type="SAM" id="SignalP"/>
    </source>
</evidence>
<proteinExistence type="predicted"/>
<dbReference type="SUPFAM" id="SSF52172">
    <property type="entry name" value="CheY-like"/>
    <property type="match status" value="1"/>
</dbReference>
<evidence type="ECO:0000256" key="12">
    <source>
        <dbReference type="PROSITE-ProRule" id="PRU00169"/>
    </source>
</evidence>
<dbReference type="Pfam" id="PF00072">
    <property type="entry name" value="Response_reg"/>
    <property type="match status" value="1"/>
</dbReference>
<evidence type="ECO:0000256" key="9">
    <source>
        <dbReference type="ARBA" id="ARBA00023015"/>
    </source>
</evidence>
<dbReference type="PROSITE" id="PS01124">
    <property type="entry name" value="HTH_ARAC_FAMILY_2"/>
    <property type="match status" value="1"/>
</dbReference>
<keyword evidence="8" id="KW-0902">Two-component regulatory system</keyword>
<evidence type="ECO:0000256" key="1">
    <source>
        <dbReference type="ARBA" id="ARBA00000085"/>
    </source>
</evidence>
<keyword evidence="19" id="KW-1185">Reference proteome</keyword>
<dbReference type="InterPro" id="IPR003661">
    <property type="entry name" value="HisK_dim/P_dom"/>
</dbReference>
<dbReference type="CDD" id="cd00075">
    <property type="entry name" value="HATPase"/>
    <property type="match status" value="1"/>
</dbReference>
<keyword evidence="5" id="KW-0547">Nucleotide-binding</keyword>
<evidence type="ECO:0000313" key="19">
    <source>
        <dbReference type="Proteomes" id="UP000239872"/>
    </source>
</evidence>
<dbReference type="CDD" id="cd00082">
    <property type="entry name" value="HisKA"/>
    <property type="match status" value="1"/>
</dbReference>
<dbReference type="SMART" id="SM00028">
    <property type="entry name" value="TPR"/>
    <property type="match status" value="4"/>
</dbReference>
<dbReference type="Proteomes" id="UP000239872">
    <property type="component" value="Unassembled WGS sequence"/>
</dbReference>
<dbReference type="InterPro" id="IPR011006">
    <property type="entry name" value="CheY-like_superfamily"/>
</dbReference>
<evidence type="ECO:0000313" key="18">
    <source>
        <dbReference type="EMBL" id="PQJ13101.1"/>
    </source>
</evidence>
<dbReference type="Gene3D" id="3.40.50.2300">
    <property type="match status" value="1"/>
</dbReference>
<evidence type="ECO:0000256" key="13">
    <source>
        <dbReference type="SAM" id="Phobius"/>
    </source>
</evidence>
<dbReference type="AlphaFoldDB" id="A0A2S7T2J6"/>
<keyword evidence="6" id="KW-0418">Kinase</keyword>
<evidence type="ECO:0000256" key="10">
    <source>
        <dbReference type="ARBA" id="ARBA00023125"/>
    </source>
</evidence>
<dbReference type="Gene3D" id="1.10.10.60">
    <property type="entry name" value="Homeodomain-like"/>
    <property type="match status" value="1"/>
</dbReference>
<dbReference type="PRINTS" id="PR00344">
    <property type="entry name" value="BCTRLSENSOR"/>
</dbReference>
<evidence type="ECO:0000259" key="17">
    <source>
        <dbReference type="PROSITE" id="PS50110"/>
    </source>
</evidence>
<dbReference type="GO" id="GO:0000155">
    <property type="term" value="F:phosphorelay sensor kinase activity"/>
    <property type="evidence" value="ECO:0007669"/>
    <property type="project" value="InterPro"/>
</dbReference>
<dbReference type="Pfam" id="PF12833">
    <property type="entry name" value="HTH_18"/>
    <property type="match status" value="1"/>
</dbReference>
<keyword evidence="3 12" id="KW-0597">Phosphoprotein</keyword>
<dbReference type="PROSITE" id="PS50109">
    <property type="entry name" value="HIS_KIN"/>
    <property type="match status" value="1"/>
</dbReference>
<evidence type="ECO:0000256" key="11">
    <source>
        <dbReference type="ARBA" id="ARBA00023163"/>
    </source>
</evidence>
<keyword evidence="13" id="KW-1133">Transmembrane helix</keyword>
<dbReference type="SUPFAM" id="SSF46689">
    <property type="entry name" value="Homeodomain-like"/>
    <property type="match status" value="1"/>
</dbReference>
<dbReference type="GO" id="GO:0043565">
    <property type="term" value="F:sequence-specific DNA binding"/>
    <property type="evidence" value="ECO:0007669"/>
    <property type="project" value="InterPro"/>
</dbReference>
<dbReference type="SMART" id="SM00388">
    <property type="entry name" value="HisKA"/>
    <property type="match status" value="1"/>
</dbReference>
<evidence type="ECO:0000256" key="6">
    <source>
        <dbReference type="ARBA" id="ARBA00022777"/>
    </source>
</evidence>
<dbReference type="EC" id="2.7.13.3" evidence="2"/>
<keyword evidence="14" id="KW-0732">Signal</keyword>
<dbReference type="InterPro" id="IPR018062">
    <property type="entry name" value="HTH_AraC-typ_CS"/>
</dbReference>
<keyword evidence="11" id="KW-0804">Transcription</keyword>
<evidence type="ECO:0000259" key="16">
    <source>
        <dbReference type="PROSITE" id="PS50109"/>
    </source>
</evidence>
<dbReference type="SMART" id="SM00448">
    <property type="entry name" value="REC"/>
    <property type="match status" value="1"/>
</dbReference>
<accession>A0A2S7T2J6</accession>
<feature type="domain" description="Response regulatory" evidence="17">
    <location>
        <begin position="608"/>
        <end position="724"/>
    </location>
</feature>
<dbReference type="FunFam" id="1.10.287.130:FF:000045">
    <property type="entry name" value="Two-component system sensor histidine kinase/response regulator"/>
    <property type="match status" value="1"/>
</dbReference>
<evidence type="ECO:0000256" key="2">
    <source>
        <dbReference type="ARBA" id="ARBA00012438"/>
    </source>
</evidence>
<dbReference type="Pfam" id="PF02518">
    <property type="entry name" value="HATPase_c"/>
    <property type="match status" value="1"/>
</dbReference>
<gene>
    <name evidence="18" type="ORF">CJD36_004995</name>
</gene>
<dbReference type="InterPro" id="IPR036097">
    <property type="entry name" value="HisK_dim/P_sf"/>
</dbReference>
<dbReference type="Gene3D" id="1.25.40.10">
    <property type="entry name" value="Tetratricopeptide repeat domain"/>
    <property type="match status" value="2"/>
</dbReference>
<dbReference type="SMART" id="SM00342">
    <property type="entry name" value="HTH_ARAC"/>
    <property type="match status" value="1"/>
</dbReference>
<feature type="domain" description="Histidine kinase" evidence="16">
    <location>
        <begin position="378"/>
        <end position="593"/>
    </location>
</feature>
<dbReference type="EMBL" id="PPSL01000001">
    <property type="protein sequence ID" value="PQJ13101.1"/>
    <property type="molecule type" value="Genomic_DNA"/>
</dbReference>
<keyword evidence="9" id="KW-0805">Transcription regulation</keyword>
<dbReference type="SUPFAM" id="SSF47384">
    <property type="entry name" value="Homodimeric domain of signal transducing histidine kinase"/>
    <property type="match status" value="1"/>
</dbReference>
<sequence length="861" mass="97275">MKYFCYLLLSFLLLSALDTSAQRPDIKPMLKRGWRQINAKEPDSAMQLADSILQLVGTEYSDDRVRAMNIKAKALYQKGKNTESVTILFDALRLCKAPRDNKNIAYLYGEIGYAYYAQKHYPESKLYYHKQIDILKSLYGSDSLADPYINLATMQQGIGEFDSAALSLNVVAGIVAHNNNLQQHGYYYLNRGTLYLYTNKLDSAAIYYNKAYDAWYAIGYESQIYKTTFNLGYIAEQQKDYRKAIEYYHRTEQSVKKFGLKSEIAHVAGTIAEAYAAIGKYDSAYKYLFDYVMVNDSVTHDEFNSYLAKLDKQYQSEKNKETIHKQQLELQRQNNRILIFIIILTVVVLGSIVLFGYFTFSRRLQQQVDEAKGKFFANVVHEIRTPLSMIQGPIKVLQEKTTDPEVRYQLDMADRNTTRLNDLVNQMLAISKIDATQYTLSESLGTPTVFVASIVDSFKLQAKEKGITIHFEIGPDENALFDKDAVEKIITNLLSNAIKYTPKGGNVGVEIEKSNTEWTFTIWDTGPGISQLDQEKVFSRFYRTEQHQHDGSKGIGIGLALVKELVLLMNGYIKLDSEPGKGAVFTVTLPLRTPENVIATPSNEDSATILLVEDDADILDFNKTLLLNSGYRVLTARNGIEASTLLLEELPDLIISDVMMPEKDGLTLLKELRNNIATDHIPVILLSAKSSTQAKMDGITEGAQAYLAKPFIPTELTTMVKNQLELLQRQKLRLHVPDTSTAPVADISIEERFADADPFTRRCFEIIVEHLDDAQLSVEMLAGLMNINRSHFQRKIKTLSGYSPSELIKTVRLEKALKMLLKKEGNITEIAYATGFTSQSYFTKCFSDHFGYPPSQAGSIN</sequence>
<dbReference type="Gene3D" id="3.30.565.10">
    <property type="entry name" value="Histidine kinase-like ATPase, C-terminal domain"/>
    <property type="match status" value="1"/>
</dbReference>
<dbReference type="PROSITE" id="PS00041">
    <property type="entry name" value="HTH_ARAC_FAMILY_1"/>
    <property type="match status" value="1"/>
</dbReference>
<feature type="chain" id="PRO_5015472614" description="histidine kinase" evidence="14">
    <location>
        <begin position="22"/>
        <end position="861"/>
    </location>
</feature>
<keyword evidence="13" id="KW-0812">Transmembrane</keyword>
<dbReference type="GO" id="GO:0005524">
    <property type="term" value="F:ATP binding"/>
    <property type="evidence" value="ECO:0007669"/>
    <property type="project" value="UniProtKB-KW"/>
</dbReference>
<dbReference type="InterPro" id="IPR011990">
    <property type="entry name" value="TPR-like_helical_dom_sf"/>
</dbReference>
<organism evidence="18 19">
    <name type="scientific">Flavipsychrobacter stenotrophus</name>
    <dbReference type="NCBI Taxonomy" id="2077091"/>
    <lineage>
        <taxon>Bacteria</taxon>
        <taxon>Pseudomonadati</taxon>
        <taxon>Bacteroidota</taxon>
        <taxon>Chitinophagia</taxon>
        <taxon>Chitinophagales</taxon>
        <taxon>Chitinophagaceae</taxon>
        <taxon>Flavipsychrobacter</taxon>
    </lineage>
</organism>
<dbReference type="Gene3D" id="1.10.287.130">
    <property type="match status" value="1"/>
</dbReference>
<dbReference type="SUPFAM" id="SSF55874">
    <property type="entry name" value="ATPase domain of HSP90 chaperone/DNA topoisomerase II/histidine kinase"/>
    <property type="match status" value="1"/>
</dbReference>
<dbReference type="RefSeq" id="WP_105037985.1">
    <property type="nucleotide sequence ID" value="NZ_PPSL01000001.1"/>
</dbReference>
<keyword evidence="7" id="KW-0067">ATP-binding</keyword>
<feature type="signal peptide" evidence="14">
    <location>
        <begin position="1"/>
        <end position="21"/>
    </location>
</feature>
<dbReference type="InterPro" id="IPR018060">
    <property type="entry name" value="HTH_AraC"/>
</dbReference>
<dbReference type="InterPro" id="IPR004358">
    <property type="entry name" value="Sig_transdc_His_kin-like_C"/>
</dbReference>
<reference evidence="18 19" key="1">
    <citation type="submission" date="2018-01" db="EMBL/GenBank/DDBJ databases">
        <title>A novel member of the phylum Bacteroidetes isolated from glacier ice.</title>
        <authorList>
            <person name="Liu Q."/>
            <person name="Xin Y.-H."/>
        </authorList>
    </citation>
    <scope>NUCLEOTIDE SEQUENCE [LARGE SCALE GENOMIC DNA]</scope>
    <source>
        <strain evidence="18 19">RB1R16</strain>
    </source>
</reference>
<dbReference type="PANTHER" id="PTHR43547:SF2">
    <property type="entry name" value="HYBRID SIGNAL TRANSDUCTION HISTIDINE KINASE C"/>
    <property type="match status" value="1"/>
</dbReference>
<keyword evidence="4" id="KW-0808">Transferase</keyword>
<evidence type="ECO:0000256" key="5">
    <source>
        <dbReference type="ARBA" id="ARBA00022741"/>
    </source>
</evidence>
<dbReference type="OrthoDB" id="1489484at2"/>
<feature type="modified residue" description="4-aspartylphosphate" evidence="12">
    <location>
        <position position="657"/>
    </location>
</feature>
<dbReference type="PANTHER" id="PTHR43547">
    <property type="entry name" value="TWO-COMPONENT HISTIDINE KINASE"/>
    <property type="match status" value="1"/>
</dbReference>
<evidence type="ECO:0000259" key="15">
    <source>
        <dbReference type="PROSITE" id="PS01124"/>
    </source>
</evidence>
<dbReference type="FunFam" id="3.30.565.10:FF:000037">
    <property type="entry name" value="Hybrid sensor histidine kinase/response regulator"/>
    <property type="match status" value="1"/>
</dbReference>
<dbReference type="GO" id="GO:0003700">
    <property type="term" value="F:DNA-binding transcription factor activity"/>
    <property type="evidence" value="ECO:0007669"/>
    <property type="project" value="InterPro"/>
</dbReference>
<evidence type="ECO:0000256" key="4">
    <source>
        <dbReference type="ARBA" id="ARBA00022679"/>
    </source>
</evidence>
<keyword evidence="13" id="KW-0472">Membrane</keyword>
<dbReference type="Pfam" id="PF00512">
    <property type="entry name" value="HisKA"/>
    <property type="match status" value="1"/>
</dbReference>
<dbReference type="InterPro" id="IPR036890">
    <property type="entry name" value="HATPase_C_sf"/>
</dbReference>
<protein>
    <recommendedName>
        <fullName evidence="2">histidine kinase</fullName>
        <ecNumber evidence="2">2.7.13.3</ecNumber>
    </recommendedName>
</protein>
<dbReference type="SUPFAM" id="SSF48452">
    <property type="entry name" value="TPR-like"/>
    <property type="match status" value="1"/>
</dbReference>
<name>A0A2S7T2J6_9BACT</name>
<dbReference type="InterPro" id="IPR009057">
    <property type="entry name" value="Homeodomain-like_sf"/>
</dbReference>
<comment type="caution">
    <text evidence="18">The sequence shown here is derived from an EMBL/GenBank/DDBJ whole genome shotgun (WGS) entry which is preliminary data.</text>
</comment>
<keyword evidence="10" id="KW-0238">DNA-binding</keyword>
<feature type="transmembrane region" description="Helical" evidence="13">
    <location>
        <begin position="337"/>
        <end position="358"/>
    </location>
</feature>
<dbReference type="InterPro" id="IPR003594">
    <property type="entry name" value="HATPase_dom"/>
</dbReference>
<evidence type="ECO:0000256" key="8">
    <source>
        <dbReference type="ARBA" id="ARBA00023012"/>
    </source>
</evidence>
<dbReference type="InterPro" id="IPR001789">
    <property type="entry name" value="Sig_transdc_resp-reg_receiver"/>
</dbReference>
<dbReference type="SMART" id="SM00387">
    <property type="entry name" value="HATPase_c"/>
    <property type="match status" value="1"/>
</dbReference>